<dbReference type="EnsemblProtists" id="HpaT805955">
    <property type="protein sequence ID" value="HpaP805955"/>
    <property type="gene ID" value="HpaG805955"/>
</dbReference>
<proteinExistence type="predicted"/>
<dbReference type="AlphaFoldDB" id="M4BHS9"/>
<dbReference type="EMBL" id="JH598269">
    <property type="status" value="NOT_ANNOTATED_CDS"/>
    <property type="molecule type" value="Genomic_DNA"/>
</dbReference>
<dbReference type="VEuPathDB" id="FungiDB:HpaG805955"/>
<evidence type="ECO:0000313" key="1">
    <source>
        <dbReference type="EnsemblProtists" id="HpaP805955"/>
    </source>
</evidence>
<keyword evidence="2" id="KW-1185">Reference proteome</keyword>
<name>M4BHS9_HYAAE</name>
<evidence type="ECO:0000313" key="2">
    <source>
        <dbReference type="Proteomes" id="UP000011713"/>
    </source>
</evidence>
<dbReference type="Proteomes" id="UP000011713">
    <property type="component" value="Unassembled WGS sequence"/>
</dbReference>
<protein>
    <submittedName>
        <fullName evidence="1">Uncharacterized protein</fullName>
    </submittedName>
</protein>
<dbReference type="HOGENOM" id="CLU_2502742_0_0_1"/>
<dbReference type="InParanoid" id="M4BHS9"/>
<organism evidence="1 2">
    <name type="scientific">Hyaloperonospora arabidopsidis (strain Emoy2)</name>
    <name type="common">Downy mildew agent</name>
    <name type="synonym">Peronospora arabidopsidis</name>
    <dbReference type="NCBI Taxonomy" id="559515"/>
    <lineage>
        <taxon>Eukaryota</taxon>
        <taxon>Sar</taxon>
        <taxon>Stramenopiles</taxon>
        <taxon>Oomycota</taxon>
        <taxon>Peronosporomycetes</taxon>
        <taxon>Peronosporales</taxon>
        <taxon>Peronosporaceae</taxon>
        <taxon>Hyaloperonospora</taxon>
    </lineage>
</organism>
<accession>M4BHS9</accession>
<reference evidence="2" key="1">
    <citation type="journal article" date="2010" name="Science">
        <title>Signatures of adaptation to obligate biotrophy in the Hyaloperonospora arabidopsidis genome.</title>
        <authorList>
            <person name="Baxter L."/>
            <person name="Tripathy S."/>
            <person name="Ishaque N."/>
            <person name="Boot N."/>
            <person name="Cabral A."/>
            <person name="Kemen E."/>
            <person name="Thines M."/>
            <person name="Ah-Fong A."/>
            <person name="Anderson R."/>
            <person name="Badejoko W."/>
            <person name="Bittner-Eddy P."/>
            <person name="Boore J.L."/>
            <person name="Chibucos M.C."/>
            <person name="Coates M."/>
            <person name="Dehal P."/>
            <person name="Delehaunty K."/>
            <person name="Dong S."/>
            <person name="Downton P."/>
            <person name="Dumas B."/>
            <person name="Fabro G."/>
            <person name="Fronick C."/>
            <person name="Fuerstenberg S.I."/>
            <person name="Fulton L."/>
            <person name="Gaulin E."/>
            <person name="Govers F."/>
            <person name="Hughes L."/>
            <person name="Humphray S."/>
            <person name="Jiang R.H."/>
            <person name="Judelson H."/>
            <person name="Kamoun S."/>
            <person name="Kyung K."/>
            <person name="Meijer H."/>
            <person name="Minx P."/>
            <person name="Morris P."/>
            <person name="Nelson J."/>
            <person name="Phuntumart V."/>
            <person name="Qutob D."/>
            <person name="Rehmany A."/>
            <person name="Rougon-Cardoso A."/>
            <person name="Ryden P."/>
            <person name="Torto-Alalibo T."/>
            <person name="Studholme D."/>
            <person name="Wang Y."/>
            <person name="Win J."/>
            <person name="Wood J."/>
            <person name="Clifton S.W."/>
            <person name="Rogers J."/>
            <person name="Van den Ackerveken G."/>
            <person name="Jones J.D."/>
            <person name="McDowell J.M."/>
            <person name="Beynon J."/>
            <person name="Tyler B.M."/>
        </authorList>
    </citation>
    <scope>NUCLEOTIDE SEQUENCE [LARGE SCALE GENOMIC DNA]</scope>
    <source>
        <strain evidence="2">Emoy2</strain>
    </source>
</reference>
<reference evidence="1" key="2">
    <citation type="submission" date="2015-06" db="UniProtKB">
        <authorList>
            <consortium name="EnsemblProtists"/>
        </authorList>
    </citation>
    <scope>IDENTIFICATION</scope>
    <source>
        <strain evidence="1">Emoy2</strain>
    </source>
</reference>
<sequence>MPPFLRAVLDCKKHLRLYGTVQVQVEGQLVLHLGRNRGIPISSRQPGRSRKRFSNLMNWLRLSTMIVRRSLSTSSFIGQPQCVSRT</sequence>